<sequence length="420" mass="47072">MELTSAPFHKAEVFWRGFLLTVSLLTYWTSPTTAQITVEVVPPHVAEGQNILLVVHNLPARYAVINWYKGQGSLKKLIAKFVRNKSSIENGPGYTHRETIYPNGSLFINNVKMEDEELYTLHLEIDSTNHQNVTKYHTGQSSLWVNTLSLPITTKNSNPLEGEDSVALMCEPRTQNAAYLWRIHGQSLKITNRMQLSKDNNTLKIVPARRNDSGDYYCKVSNQISSKNSDPIKLEVMALPPKPSSATKNSNPMDGEDSVALMGETKTHNTAYLWRINDQSLSKEDRLKLSYDYGTLTLLNVVRTDIDDPFTLNITCKYFLPAVLIISPSNIHFHSSSNLSLSCHTDVNPPAKFFWFINGELQSSSQDRFISNININNSDPTTALSNTVTVLSKTTVKNIRVLSKWISEISAPGGIGRQIV</sequence>
<dbReference type="Pfam" id="PF07686">
    <property type="entry name" value="V-set"/>
    <property type="match status" value="1"/>
</dbReference>
<dbReference type="GO" id="GO:0007165">
    <property type="term" value="P:signal transduction"/>
    <property type="evidence" value="ECO:0007669"/>
    <property type="project" value="TreeGrafter"/>
</dbReference>
<name>A0A8C8W835_PERMB</name>
<dbReference type="SMART" id="SM00409">
    <property type="entry name" value="IG"/>
    <property type="match status" value="2"/>
</dbReference>
<keyword evidence="3" id="KW-0393">Immunoglobulin domain</keyword>
<proteinExistence type="inferred from homology"/>
<dbReference type="Proteomes" id="UP000694547">
    <property type="component" value="Chromosome 1"/>
</dbReference>
<dbReference type="InterPro" id="IPR007110">
    <property type="entry name" value="Ig-like_dom"/>
</dbReference>
<reference evidence="7" key="2">
    <citation type="submission" date="2025-08" db="UniProtKB">
        <authorList>
            <consortium name="Ensembl"/>
        </authorList>
    </citation>
    <scope>IDENTIFICATION</scope>
</reference>
<evidence type="ECO:0000256" key="4">
    <source>
        <dbReference type="ARBA" id="ARBA00038222"/>
    </source>
</evidence>
<dbReference type="PANTHER" id="PTHR44427">
    <property type="entry name" value="CARCINOEMBRYONIC ANTIGEN-RELATED CELL ADHESION MOLECULE 19"/>
    <property type="match status" value="1"/>
</dbReference>
<feature type="signal peptide" evidence="5">
    <location>
        <begin position="1"/>
        <end position="34"/>
    </location>
</feature>
<keyword evidence="1 5" id="KW-0732">Signal</keyword>
<dbReference type="InterPro" id="IPR050831">
    <property type="entry name" value="CEA_cell_adhesion"/>
</dbReference>
<dbReference type="InterPro" id="IPR036179">
    <property type="entry name" value="Ig-like_dom_sf"/>
</dbReference>
<feature type="domain" description="Ig-like" evidence="6">
    <location>
        <begin position="321"/>
        <end position="364"/>
    </location>
</feature>
<protein>
    <recommendedName>
        <fullName evidence="6">Ig-like domain-containing protein</fullName>
    </recommendedName>
</protein>
<dbReference type="GO" id="GO:0002682">
    <property type="term" value="P:regulation of immune system process"/>
    <property type="evidence" value="ECO:0007669"/>
    <property type="project" value="TreeGrafter"/>
</dbReference>
<evidence type="ECO:0000256" key="2">
    <source>
        <dbReference type="ARBA" id="ARBA00023180"/>
    </source>
</evidence>
<dbReference type="FunFam" id="2.60.40.10:FF:000244">
    <property type="entry name" value="carcinoembryonic antigen-related cell adhesion molecule 16"/>
    <property type="match status" value="1"/>
</dbReference>
<reference evidence="7" key="3">
    <citation type="submission" date="2025-09" db="UniProtKB">
        <authorList>
            <consortium name="Ensembl"/>
        </authorList>
    </citation>
    <scope>IDENTIFICATION</scope>
</reference>
<comment type="similarity">
    <text evidence="4">Belongs to the immunoglobulin superfamily. CEA family.</text>
</comment>
<dbReference type="InterPro" id="IPR013106">
    <property type="entry name" value="Ig_V-set"/>
</dbReference>
<dbReference type="GO" id="GO:0005886">
    <property type="term" value="C:plasma membrane"/>
    <property type="evidence" value="ECO:0007669"/>
    <property type="project" value="TreeGrafter"/>
</dbReference>
<keyword evidence="8" id="KW-1185">Reference proteome</keyword>
<organism evidence="7 8">
    <name type="scientific">Peromyscus maniculatus bairdii</name>
    <name type="common">Prairie deer mouse</name>
    <dbReference type="NCBI Taxonomy" id="230844"/>
    <lineage>
        <taxon>Eukaryota</taxon>
        <taxon>Metazoa</taxon>
        <taxon>Chordata</taxon>
        <taxon>Craniata</taxon>
        <taxon>Vertebrata</taxon>
        <taxon>Euteleostomi</taxon>
        <taxon>Mammalia</taxon>
        <taxon>Eutheria</taxon>
        <taxon>Euarchontoglires</taxon>
        <taxon>Glires</taxon>
        <taxon>Rodentia</taxon>
        <taxon>Myomorpha</taxon>
        <taxon>Muroidea</taxon>
        <taxon>Cricetidae</taxon>
        <taxon>Neotominae</taxon>
        <taxon>Peromyscus</taxon>
    </lineage>
</organism>
<evidence type="ECO:0000259" key="6">
    <source>
        <dbReference type="PROSITE" id="PS50835"/>
    </source>
</evidence>
<dbReference type="Ensembl" id="ENSPEMT00000034184.1">
    <property type="protein sequence ID" value="ENSPEMP00000036983.1"/>
    <property type="gene ID" value="ENSPEMG00000030758.1"/>
</dbReference>
<feature type="chain" id="PRO_5034389308" description="Ig-like domain-containing protein" evidence="5">
    <location>
        <begin position="35"/>
        <end position="420"/>
    </location>
</feature>
<dbReference type="Gene3D" id="2.60.40.10">
    <property type="entry name" value="Immunoglobulins"/>
    <property type="match status" value="3"/>
</dbReference>
<dbReference type="SUPFAM" id="SSF48726">
    <property type="entry name" value="Immunoglobulin"/>
    <property type="match status" value="3"/>
</dbReference>
<dbReference type="InterPro" id="IPR013783">
    <property type="entry name" value="Ig-like_fold"/>
</dbReference>
<dbReference type="GO" id="GO:0009986">
    <property type="term" value="C:cell surface"/>
    <property type="evidence" value="ECO:0007669"/>
    <property type="project" value="TreeGrafter"/>
</dbReference>
<evidence type="ECO:0000313" key="8">
    <source>
        <dbReference type="Proteomes" id="UP000694547"/>
    </source>
</evidence>
<evidence type="ECO:0000256" key="3">
    <source>
        <dbReference type="ARBA" id="ARBA00023319"/>
    </source>
</evidence>
<reference evidence="7 8" key="1">
    <citation type="submission" date="2018-10" db="EMBL/GenBank/DDBJ databases">
        <title>Improved assembly of the deer mouse Peromyscus maniculatus genome.</title>
        <authorList>
            <person name="Lassance J.-M."/>
            <person name="Hoekstra H.E."/>
        </authorList>
    </citation>
    <scope>NUCLEOTIDE SEQUENCE [LARGE SCALE GENOMIC DNA]</scope>
</reference>
<evidence type="ECO:0000256" key="5">
    <source>
        <dbReference type="SAM" id="SignalP"/>
    </source>
</evidence>
<dbReference type="GeneTree" id="ENSGT01100000263479"/>
<dbReference type="PANTHER" id="PTHR44427:SF1">
    <property type="entry name" value="CARCINOEMBRYONIC ANTIGEN-RELATED CELL ADHESION MOLECULE 1"/>
    <property type="match status" value="1"/>
</dbReference>
<dbReference type="GO" id="GO:1990782">
    <property type="term" value="F:protein tyrosine kinase binding"/>
    <property type="evidence" value="ECO:0007669"/>
    <property type="project" value="TreeGrafter"/>
</dbReference>
<evidence type="ECO:0000256" key="1">
    <source>
        <dbReference type="ARBA" id="ARBA00022729"/>
    </source>
</evidence>
<dbReference type="Pfam" id="PF13927">
    <property type="entry name" value="Ig_3"/>
    <property type="match status" value="1"/>
</dbReference>
<keyword evidence="2" id="KW-0325">Glycoprotein</keyword>
<accession>A0A8C8W835</accession>
<dbReference type="AlphaFoldDB" id="A0A8C8W835"/>
<dbReference type="InterPro" id="IPR003599">
    <property type="entry name" value="Ig_sub"/>
</dbReference>
<dbReference type="Pfam" id="PF13895">
    <property type="entry name" value="Ig_2"/>
    <property type="match status" value="1"/>
</dbReference>
<evidence type="ECO:0000313" key="7">
    <source>
        <dbReference type="Ensembl" id="ENSPEMP00000036983.1"/>
    </source>
</evidence>
<feature type="domain" description="Ig-like" evidence="6">
    <location>
        <begin position="151"/>
        <end position="235"/>
    </location>
</feature>
<dbReference type="PROSITE" id="PS50835">
    <property type="entry name" value="IG_LIKE"/>
    <property type="match status" value="2"/>
</dbReference>